<dbReference type="Pfam" id="PF02371">
    <property type="entry name" value="Transposase_20"/>
    <property type="match status" value="1"/>
</dbReference>
<dbReference type="Proteomes" id="UP000184041">
    <property type="component" value="Unassembled WGS sequence"/>
</dbReference>
<dbReference type="AlphaFoldDB" id="A0A1M5M078"/>
<dbReference type="STRING" id="1194090.SAMN05443144_1477"/>
<accession>A0A1M5M078</accession>
<dbReference type="RefSeq" id="WP_073068721.1">
    <property type="nucleotide sequence ID" value="NZ_FQUS01000047.1"/>
</dbReference>
<feature type="domain" description="Transposase IS116/IS110/IS902 C-terminal" evidence="2">
    <location>
        <begin position="206"/>
        <end position="290"/>
    </location>
</feature>
<organism evidence="3 4">
    <name type="scientific">Fodinibius roseus</name>
    <dbReference type="NCBI Taxonomy" id="1194090"/>
    <lineage>
        <taxon>Bacteria</taxon>
        <taxon>Pseudomonadati</taxon>
        <taxon>Balneolota</taxon>
        <taxon>Balneolia</taxon>
        <taxon>Balneolales</taxon>
        <taxon>Balneolaceae</taxon>
        <taxon>Fodinibius</taxon>
    </lineage>
</organism>
<feature type="domain" description="Transposase IS110-like N-terminal" evidence="1">
    <location>
        <begin position="7"/>
        <end position="156"/>
    </location>
</feature>
<protein>
    <submittedName>
        <fullName evidence="3">Transposase</fullName>
    </submittedName>
</protein>
<dbReference type="PANTHER" id="PTHR33055">
    <property type="entry name" value="TRANSPOSASE FOR INSERTION SEQUENCE ELEMENT IS1111A"/>
    <property type="match status" value="1"/>
</dbReference>
<dbReference type="InterPro" id="IPR002525">
    <property type="entry name" value="Transp_IS110-like_N"/>
</dbReference>
<dbReference type="GO" id="GO:0003677">
    <property type="term" value="F:DNA binding"/>
    <property type="evidence" value="ECO:0007669"/>
    <property type="project" value="InterPro"/>
</dbReference>
<proteinExistence type="predicted"/>
<dbReference type="GO" id="GO:0004803">
    <property type="term" value="F:transposase activity"/>
    <property type="evidence" value="ECO:0007669"/>
    <property type="project" value="InterPro"/>
</dbReference>
<evidence type="ECO:0000313" key="3">
    <source>
        <dbReference type="EMBL" id="SHG70083.1"/>
    </source>
</evidence>
<dbReference type="NCBIfam" id="NF033542">
    <property type="entry name" value="transpos_IS110"/>
    <property type="match status" value="1"/>
</dbReference>
<evidence type="ECO:0000259" key="2">
    <source>
        <dbReference type="Pfam" id="PF02371"/>
    </source>
</evidence>
<reference evidence="3 4" key="1">
    <citation type="submission" date="2016-11" db="EMBL/GenBank/DDBJ databases">
        <authorList>
            <person name="Jaros S."/>
            <person name="Januszkiewicz K."/>
            <person name="Wedrychowicz H."/>
        </authorList>
    </citation>
    <scope>NUCLEOTIDE SEQUENCE [LARGE SCALE GENOMIC DNA]</scope>
    <source>
        <strain evidence="3 4">DSM 21986</strain>
    </source>
</reference>
<sequence length="337" mass="38664">MEASYYVGVDISKQQLDWQVNDAQNTSLTFSQTANTPIGIHKMIRRWKRAKFCLDELVVCFEHTGSYGLLLATILEQSAICYVVVSAAEVQLSLGIRRGKSDPIDARRLAEYLWRFRDRLVPSHLPSKALLELRGWLLWREKLVKMRTALANGLQANTLTSQVAELGEINDQMQSHHDQLTQQLKLVDRKIRRLLRRYNTKEGQYDLLTSIPGIGPIIAGWLLVYTEGFTRFDNAREVACFVGSAPFPKQSGQQRSPNRVSKWRCVRLKTLLLHGVHSAIQYDPELRAYYNRKCAEGKHPQSVRNAVICKLLYRIYAVINRGTPYVNICQYETIKIV</sequence>
<dbReference type="InterPro" id="IPR003346">
    <property type="entry name" value="Transposase_20"/>
</dbReference>
<dbReference type="GO" id="GO:0006313">
    <property type="term" value="P:DNA transposition"/>
    <property type="evidence" value="ECO:0007669"/>
    <property type="project" value="InterPro"/>
</dbReference>
<gene>
    <name evidence="3" type="ORF">SAMN05443144_1477</name>
</gene>
<dbReference type="PANTHER" id="PTHR33055:SF3">
    <property type="entry name" value="PUTATIVE TRANSPOSASE FOR IS117-RELATED"/>
    <property type="match status" value="1"/>
</dbReference>
<dbReference type="OrthoDB" id="964423at2"/>
<keyword evidence="4" id="KW-1185">Reference proteome</keyword>
<name>A0A1M5M078_9BACT</name>
<evidence type="ECO:0000259" key="1">
    <source>
        <dbReference type="Pfam" id="PF01548"/>
    </source>
</evidence>
<dbReference type="Pfam" id="PF01548">
    <property type="entry name" value="DEDD_Tnp_IS110"/>
    <property type="match status" value="1"/>
</dbReference>
<dbReference type="EMBL" id="FQUS01000047">
    <property type="protein sequence ID" value="SHG70083.1"/>
    <property type="molecule type" value="Genomic_DNA"/>
</dbReference>
<evidence type="ECO:0000313" key="4">
    <source>
        <dbReference type="Proteomes" id="UP000184041"/>
    </source>
</evidence>
<dbReference type="InterPro" id="IPR047650">
    <property type="entry name" value="Transpos_IS110"/>
</dbReference>